<reference evidence="2 3" key="1">
    <citation type="submission" date="2015-09" db="EMBL/GenBank/DDBJ databases">
        <title>Trachymyrmex zeteki WGS genome.</title>
        <authorList>
            <person name="Nygaard S."/>
            <person name="Hu H."/>
            <person name="Boomsma J."/>
            <person name="Zhang G."/>
        </authorList>
    </citation>
    <scope>NUCLEOTIDE SEQUENCE [LARGE SCALE GENOMIC DNA]</scope>
    <source>
        <strain evidence="2">Tzet28-1</strain>
        <tissue evidence="2">Whole body</tissue>
    </source>
</reference>
<protein>
    <submittedName>
        <fullName evidence="2">Uncharacterized protein</fullName>
    </submittedName>
</protein>
<proteinExistence type="predicted"/>
<dbReference type="Proteomes" id="UP000075809">
    <property type="component" value="Unassembled WGS sequence"/>
</dbReference>
<accession>A0A151WVW1</accession>
<name>A0A151WVW1_9HYME</name>
<evidence type="ECO:0000256" key="1">
    <source>
        <dbReference type="SAM" id="MobiDB-lite"/>
    </source>
</evidence>
<gene>
    <name evidence="2" type="ORF">ALC60_08969</name>
</gene>
<keyword evidence="3" id="KW-1185">Reference proteome</keyword>
<organism evidence="2 3">
    <name type="scientific">Mycetomoellerius zeteki</name>
    <dbReference type="NCBI Taxonomy" id="64791"/>
    <lineage>
        <taxon>Eukaryota</taxon>
        <taxon>Metazoa</taxon>
        <taxon>Ecdysozoa</taxon>
        <taxon>Arthropoda</taxon>
        <taxon>Hexapoda</taxon>
        <taxon>Insecta</taxon>
        <taxon>Pterygota</taxon>
        <taxon>Neoptera</taxon>
        <taxon>Endopterygota</taxon>
        <taxon>Hymenoptera</taxon>
        <taxon>Apocrita</taxon>
        <taxon>Aculeata</taxon>
        <taxon>Formicoidea</taxon>
        <taxon>Formicidae</taxon>
        <taxon>Myrmicinae</taxon>
        <taxon>Mycetomoellerius</taxon>
    </lineage>
</organism>
<dbReference type="AlphaFoldDB" id="A0A151WVW1"/>
<feature type="region of interest" description="Disordered" evidence="1">
    <location>
        <begin position="1"/>
        <end position="23"/>
    </location>
</feature>
<sequence>MSPLSRTRARRTGFSAAGAARPARRVVGPSNRVPRVYTPAHVLFVCAASQPEASQPRFPRCQRGKQPLDRPRFHADNAFVSPRETIPGALSCRVKEKPP</sequence>
<evidence type="ECO:0000313" key="3">
    <source>
        <dbReference type="Proteomes" id="UP000075809"/>
    </source>
</evidence>
<evidence type="ECO:0000313" key="2">
    <source>
        <dbReference type="EMBL" id="KYQ51907.1"/>
    </source>
</evidence>
<dbReference type="EMBL" id="KQ982701">
    <property type="protein sequence ID" value="KYQ51907.1"/>
    <property type="molecule type" value="Genomic_DNA"/>
</dbReference>